<sequence>MQRILSGERARCVESSEEFVTKKLCVSFIIVCAFFSVLGGFFLGRYATEKAMASQKTVVQQKNSLETLNQLSFSINKINNLTATLSLLPSSKLATLNYSELYNQLRCNSSHKATFPNYDNIKNDVNVRVINDIITTELNTLQLCYNNVSNFLEIALVPD</sequence>
<dbReference type="OrthoDB" id="5841748at2759"/>
<dbReference type="Proteomes" id="UP000801492">
    <property type="component" value="Unassembled WGS sequence"/>
</dbReference>
<organism evidence="2 3">
    <name type="scientific">Ignelater luminosus</name>
    <name type="common">Cucubano</name>
    <name type="synonym">Pyrophorus luminosus</name>
    <dbReference type="NCBI Taxonomy" id="2038154"/>
    <lineage>
        <taxon>Eukaryota</taxon>
        <taxon>Metazoa</taxon>
        <taxon>Ecdysozoa</taxon>
        <taxon>Arthropoda</taxon>
        <taxon>Hexapoda</taxon>
        <taxon>Insecta</taxon>
        <taxon>Pterygota</taxon>
        <taxon>Neoptera</taxon>
        <taxon>Endopterygota</taxon>
        <taxon>Coleoptera</taxon>
        <taxon>Polyphaga</taxon>
        <taxon>Elateriformia</taxon>
        <taxon>Elateroidea</taxon>
        <taxon>Elateridae</taxon>
        <taxon>Agrypninae</taxon>
        <taxon>Pyrophorini</taxon>
        <taxon>Ignelater</taxon>
    </lineage>
</organism>
<evidence type="ECO:0000313" key="2">
    <source>
        <dbReference type="EMBL" id="KAF2881606.1"/>
    </source>
</evidence>
<dbReference type="AlphaFoldDB" id="A0A8K0CA91"/>
<comment type="caution">
    <text evidence="2">The sequence shown here is derived from an EMBL/GenBank/DDBJ whole genome shotgun (WGS) entry which is preliminary data.</text>
</comment>
<keyword evidence="1" id="KW-1133">Transmembrane helix</keyword>
<dbReference type="EMBL" id="VTPC01090713">
    <property type="protein sequence ID" value="KAF2881606.1"/>
    <property type="molecule type" value="Genomic_DNA"/>
</dbReference>
<gene>
    <name evidence="2" type="ORF">ILUMI_24549</name>
</gene>
<evidence type="ECO:0000256" key="1">
    <source>
        <dbReference type="SAM" id="Phobius"/>
    </source>
</evidence>
<keyword evidence="1" id="KW-0472">Membrane</keyword>
<keyword evidence="3" id="KW-1185">Reference proteome</keyword>
<feature type="transmembrane region" description="Helical" evidence="1">
    <location>
        <begin position="26"/>
        <end position="47"/>
    </location>
</feature>
<reference evidence="2" key="1">
    <citation type="submission" date="2019-08" db="EMBL/GenBank/DDBJ databases">
        <title>The genome of the North American firefly Photinus pyralis.</title>
        <authorList>
            <consortium name="Photinus pyralis genome working group"/>
            <person name="Fallon T.R."/>
            <person name="Sander Lower S.E."/>
            <person name="Weng J.-K."/>
        </authorList>
    </citation>
    <scope>NUCLEOTIDE SEQUENCE</scope>
    <source>
        <strain evidence="2">TRF0915ILg1</strain>
        <tissue evidence="2">Whole body</tissue>
    </source>
</reference>
<evidence type="ECO:0000313" key="3">
    <source>
        <dbReference type="Proteomes" id="UP000801492"/>
    </source>
</evidence>
<name>A0A8K0CA91_IGNLU</name>
<protein>
    <submittedName>
        <fullName evidence="2">Uncharacterized protein</fullName>
    </submittedName>
</protein>
<keyword evidence="1" id="KW-0812">Transmembrane</keyword>
<proteinExistence type="predicted"/>
<accession>A0A8K0CA91</accession>